<dbReference type="InterPro" id="IPR045155">
    <property type="entry name" value="Beta-lactam_cat"/>
</dbReference>
<dbReference type="PANTHER" id="PTHR35333:SF3">
    <property type="entry name" value="BETA-LACTAMASE-TYPE TRANSPEPTIDASE FOLD CONTAINING PROTEIN"/>
    <property type="match status" value="1"/>
</dbReference>
<evidence type="ECO:0000256" key="6">
    <source>
        <dbReference type="RuleBase" id="RU361140"/>
    </source>
</evidence>
<dbReference type="EC" id="3.5.2.6" evidence="3 6"/>
<reference evidence="9 10" key="1">
    <citation type="journal article" date="2015" name="Stand. Genomic Sci.">
        <title>Genomic Encyclopedia of Bacterial and Archaeal Type Strains, Phase III: the genomes of soil and plant-associated and newly described type strains.</title>
        <authorList>
            <person name="Whitman W.B."/>
            <person name="Woyke T."/>
            <person name="Klenk H.P."/>
            <person name="Zhou Y."/>
            <person name="Lilburn T.G."/>
            <person name="Beck B.J."/>
            <person name="De Vos P."/>
            <person name="Vandamme P."/>
            <person name="Eisen J.A."/>
            <person name="Garrity G."/>
            <person name="Hugenholtz P."/>
            <person name="Kyrpides N.C."/>
        </authorList>
    </citation>
    <scope>NUCLEOTIDE SEQUENCE [LARGE SCALE GENOMIC DNA]</scope>
    <source>
        <strain evidence="9 10">CGMCC 1.10822</strain>
    </source>
</reference>
<organism evidence="9 10">
    <name type="scientific">Pseudoduganella lurida</name>
    <dbReference type="NCBI Taxonomy" id="1036180"/>
    <lineage>
        <taxon>Bacteria</taxon>
        <taxon>Pseudomonadati</taxon>
        <taxon>Pseudomonadota</taxon>
        <taxon>Betaproteobacteria</taxon>
        <taxon>Burkholderiales</taxon>
        <taxon>Oxalobacteraceae</taxon>
        <taxon>Telluria group</taxon>
        <taxon>Pseudoduganella</taxon>
    </lineage>
</organism>
<keyword evidence="10" id="KW-1185">Reference proteome</keyword>
<feature type="chain" id="PRO_5022244225" description="Beta-lactamase" evidence="7">
    <location>
        <begin position="26"/>
        <end position="292"/>
    </location>
</feature>
<dbReference type="InterPro" id="IPR023650">
    <property type="entry name" value="Beta-lactam_class-A_AS"/>
</dbReference>
<dbReference type="Proteomes" id="UP000318431">
    <property type="component" value="Unassembled WGS sequence"/>
</dbReference>
<evidence type="ECO:0000256" key="2">
    <source>
        <dbReference type="ARBA" id="ARBA00009009"/>
    </source>
</evidence>
<dbReference type="SUPFAM" id="SSF56601">
    <property type="entry name" value="beta-lactamase/transpeptidase-like"/>
    <property type="match status" value="1"/>
</dbReference>
<proteinExistence type="inferred from homology"/>
<dbReference type="GO" id="GO:0008800">
    <property type="term" value="F:beta-lactamase activity"/>
    <property type="evidence" value="ECO:0007669"/>
    <property type="project" value="UniProtKB-UniRule"/>
</dbReference>
<evidence type="ECO:0000313" key="10">
    <source>
        <dbReference type="Proteomes" id="UP000318431"/>
    </source>
</evidence>
<dbReference type="PRINTS" id="PR00118">
    <property type="entry name" value="BLACTAMASEA"/>
</dbReference>
<comment type="similarity">
    <text evidence="2 6">Belongs to the class-A beta-lactamase family.</text>
</comment>
<accession>A0A562RKS1</accession>
<keyword evidence="5 6" id="KW-0046">Antibiotic resistance</keyword>
<dbReference type="EMBL" id="VLLB01000001">
    <property type="protein sequence ID" value="TWI69647.1"/>
    <property type="molecule type" value="Genomic_DNA"/>
</dbReference>
<evidence type="ECO:0000256" key="1">
    <source>
        <dbReference type="ARBA" id="ARBA00001526"/>
    </source>
</evidence>
<sequence>MTSSKRRTLLLAAAVTPFIHSFASAATPPDFAAIERDLGGRLGVAAIDLATGRIAGNRQDERFPMASTFKATLAAAMLARDAREPGFIDKRLRYTKADLLSYAPVTSKHVEDGMTVAELCAATVQLSDNTAANVLLKELGGPQAVTAFARSIGDTTFRLDRWEPELNAALAGDARDTTTPLAMARTLQKLLVGDGLPAPQRRQLNDWMIGTTTGDKRIRAAAPAGWQVGDKTGTGGYGSTNDIGIAYPPAGSTGRGPVVIAIYTHQPAKDAPVREDIVAAAARAAFAALGIR</sequence>
<dbReference type="InterPro" id="IPR012338">
    <property type="entry name" value="Beta-lactam/transpept-like"/>
</dbReference>
<keyword evidence="7" id="KW-0732">Signal</keyword>
<dbReference type="OrthoDB" id="9784149at2"/>
<gene>
    <name evidence="9" type="ORF">IP91_00717</name>
</gene>
<evidence type="ECO:0000256" key="4">
    <source>
        <dbReference type="ARBA" id="ARBA00022801"/>
    </source>
</evidence>
<evidence type="ECO:0000259" key="8">
    <source>
        <dbReference type="Pfam" id="PF13354"/>
    </source>
</evidence>
<dbReference type="InterPro" id="IPR000871">
    <property type="entry name" value="Beta-lactam_class-A"/>
</dbReference>
<dbReference type="NCBIfam" id="NF033103">
    <property type="entry name" value="bla_class_A"/>
    <property type="match status" value="1"/>
</dbReference>
<dbReference type="AlphaFoldDB" id="A0A562RKS1"/>
<dbReference type="Gene3D" id="3.40.710.10">
    <property type="entry name" value="DD-peptidase/beta-lactamase superfamily"/>
    <property type="match status" value="1"/>
</dbReference>
<feature type="signal peptide" evidence="7">
    <location>
        <begin position="1"/>
        <end position="25"/>
    </location>
</feature>
<dbReference type="PROSITE" id="PS00146">
    <property type="entry name" value="BETA_LACTAMASE_A"/>
    <property type="match status" value="1"/>
</dbReference>
<comment type="caution">
    <text evidence="9">The sequence shown here is derived from an EMBL/GenBank/DDBJ whole genome shotgun (WGS) entry which is preliminary data.</text>
</comment>
<dbReference type="Pfam" id="PF13354">
    <property type="entry name" value="Beta-lactamase2"/>
    <property type="match status" value="1"/>
</dbReference>
<evidence type="ECO:0000256" key="7">
    <source>
        <dbReference type="SAM" id="SignalP"/>
    </source>
</evidence>
<dbReference type="RefSeq" id="WP_145647392.1">
    <property type="nucleotide sequence ID" value="NZ_VLLB01000001.1"/>
</dbReference>
<protein>
    <recommendedName>
        <fullName evidence="3 6">Beta-lactamase</fullName>
        <ecNumber evidence="3 6">3.5.2.6</ecNumber>
    </recommendedName>
</protein>
<evidence type="ECO:0000256" key="3">
    <source>
        <dbReference type="ARBA" id="ARBA00012865"/>
    </source>
</evidence>
<evidence type="ECO:0000313" key="9">
    <source>
        <dbReference type="EMBL" id="TWI69647.1"/>
    </source>
</evidence>
<name>A0A562RKS1_9BURK</name>
<dbReference type="GO" id="GO:0030655">
    <property type="term" value="P:beta-lactam antibiotic catabolic process"/>
    <property type="evidence" value="ECO:0007669"/>
    <property type="project" value="InterPro"/>
</dbReference>
<dbReference type="PANTHER" id="PTHR35333">
    <property type="entry name" value="BETA-LACTAMASE"/>
    <property type="match status" value="1"/>
</dbReference>
<feature type="domain" description="Beta-lactamase class A catalytic" evidence="8">
    <location>
        <begin position="43"/>
        <end position="264"/>
    </location>
</feature>
<comment type="catalytic activity">
    <reaction evidence="1 6">
        <text>a beta-lactam + H2O = a substituted beta-amino acid</text>
        <dbReference type="Rhea" id="RHEA:20401"/>
        <dbReference type="ChEBI" id="CHEBI:15377"/>
        <dbReference type="ChEBI" id="CHEBI:35627"/>
        <dbReference type="ChEBI" id="CHEBI:140347"/>
        <dbReference type="EC" id="3.5.2.6"/>
    </reaction>
</comment>
<dbReference type="GO" id="GO:0046677">
    <property type="term" value="P:response to antibiotic"/>
    <property type="evidence" value="ECO:0007669"/>
    <property type="project" value="UniProtKB-UniRule"/>
</dbReference>
<keyword evidence="4 6" id="KW-0378">Hydrolase</keyword>
<evidence type="ECO:0000256" key="5">
    <source>
        <dbReference type="ARBA" id="ARBA00023251"/>
    </source>
</evidence>